<feature type="compositionally biased region" description="Basic and acidic residues" evidence="2">
    <location>
        <begin position="532"/>
        <end position="541"/>
    </location>
</feature>
<dbReference type="GO" id="GO:0043130">
    <property type="term" value="F:ubiquitin binding"/>
    <property type="evidence" value="ECO:0007669"/>
    <property type="project" value="InterPro"/>
</dbReference>
<comment type="caution">
    <text evidence="4">The sequence shown here is derived from an EMBL/GenBank/DDBJ whole genome shotgun (WGS) entry which is preliminary data.</text>
</comment>
<dbReference type="AlphaFoldDB" id="A0A642UFE8"/>
<evidence type="ECO:0000256" key="2">
    <source>
        <dbReference type="SAM" id="MobiDB-lite"/>
    </source>
</evidence>
<evidence type="ECO:0000256" key="1">
    <source>
        <dbReference type="ARBA" id="ARBA00022786"/>
    </source>
</evidence>
<sequence length="588" mass="67030">MDVAIPQFPPFQLRSSLIDKDPVIWVHLLEGYIQLLYYLSQPSAEPLSVKSQQDLHQFLRSYLSETSDEQLKIFSLGAINPDIKNNQKVLRAHVFNFIRLHSIVKCNLPGDSIWNFAINYARDNIHTVRGLIDGTYTSKLNDNKISGHISSIPLLHKFLEAKISRGEFSQADLHILSTILGQMIGSQQKLSLASSEVVEKPMKKSTSQFAASFVTNTWIEIMERLWNKGNGVNASLTERIMVLSLVSLNSSGLNSLCRELGISNATSLKLFPLFGTCITSKSFQQLIPNIEDKIPWLRDVVLHHPASDEDVTMIKEIFPDLSEVRAKELLEEYGSVEVVMETLFDSPSLIQDQAKPSLNIERANVAARFGEERKVELLTKKKSVSKETLKNKTLETALMMLYESDEDEPDDTYEDQEKTTGSAFELPQGRHQRRKIAVDDHTDNDNSNSELLNTNVDARDTYLYGMMKKYGDTIFDKRSRKLPERKEIRNATSWTDEQVEGWWRMITRSQRKFRMLEENYLFARPNNSTRLNKQDSQDSRSKSQTGFDSKVSEEGSLNTSQKANVKATTPVKVPKHKKKSHHKAKNKT</sequence>
<gene>
    <name evidence="4" type="ORF">DIURU_004897</name>
</gene>
<feature type="region of interest" description="Disordered" evidence="2">
    <location>
        <begin position="406"/>
        <end position="453"/>
    </location>
</feature>
<dbReference type="PROSITE" id="PS51140">
    <property type="entry name" value="CUE"/>
    <property type="match status" value="1"/>
</dbReference>
<evidence type="ECO:0000259" key="3">
    <source>
        <dbReference type="PROSITE" id="PS51140"/>
    </source>
</evidence>
<dbReference type="GeneID" id="54783548"/>
<protein>
    <recommendedName>
        <fullName evidence="3">CUE domain-containing protein</fullName>
    </recommendedName>
</protein>
<evidence type="ECO:0000313" key="5">
    <source>
        <dbReference type="Proteomes" id="UP000449547"/>
    </source>
</evidence>
<proteinExistence type="predicted"/>
<keyword evidence="5" id="KW-1185">Reference proteome</keyword>
<feature type="domain" description="CUE" evidence="3">
    <location>
        <begin position="306"/>
        <end position="348"/>
    </location>
</feature>
<dbReference type="OMA" id="EGWARMI"/>
<organism evidence="4 5">
    <name type="scientific">Diutina rugosa</name>
    <name type="common">Yeast</name>
    <name type="synonym">Candida rugosa</name>
    <dbReference type="NCBI Taxonomy" id="5481"/>
    <lineage>
        <taxon>Eukaryota</taxon>
        <taxon>Fungi</taxon>
        <taxon>Dikarya</taxon>
        <taxon>Ascomycota</taxon>
        <taxon>Saccharomycotina</taxon>
        <taxon>Pichiomycetes</taxon>
        <taxon>Debaryomycetaceae</taxon>
        <taxon>Diutina</taxon>
    </lineage>
</organism>
<dbReference type="VEuPathDB" id="FungiDB:DIURU_004897"/>
<dbReference type="RefSeq" id="XP_034010300.1">
    <property type="nucleotide sequence ID" value="XM_034157819.1"/>
</dbReference>
<accession>A0A642UFE8</accession>
<feature type="compositionally biased region" description="Basic residues" evidence="2">
    <location>
        <begin position="573"/>
        <end position="588"/>
    </location>
</feature>
<dbReference type="Proteomes" id="UP000449547">
    <property type="component" value="Unassembled WGS sequence"/>
</dbReference>
<dbReference type="EMBL" id="SWFT01000149">
    <property type="protein sequence ID" value="KAA8898043.1"/>
    <property type="molecule type" value="Genomic_DNA"/>
</dbReference>
<feature type="region of interest" description="Disordered" evidence="2">
    <location>
        <begin position="527"/>
        <end position="588"/>
    </location>
</feature>
<dbReference type="InterPro" id="IPR003892">
    <property type="entry name" value="CUE"/>
</dbReference>
<reference evidence="4 5" key="1">
    <citation type="submission" date="2019-07" db="EMBL/GenBank/DDBJ databases">
        <title>Genome assembly of two rare yeast pathogens: Diutina rugosa and Trichomonascus ciferrii.</title>
        <authorList>
            <person name="Mixao V."/>
            <person name="Saus E."/>
            <person name="Hansen A."/>
            <person name="Lass-Flor C."/>
            <person name="Gabaldon T."/>
        </authorList>
    </citation>
    <scope>NUCLEOTIDE SEQUENCE [LARGE SCALE GENOMIC DNA]</scope>
    <source>
        <strain evidence="4 5">CBS 613</strain>
    </source>
</reference>
<keyword evidence="1" id="KW-0833">Ubl conjugation pathway</keyword>
<dbReference type="OrthoDB" id="5577209at2759"/>
<evidence type="ECO:0000313" key="4">
    <source>
        <dbReference type="EMBL" id="KAA8898043.1"/>
    </source>
</evidence>
<name>A0A642UFE8_DIURU</name>